<organism evidence="2 3">
    <name type="scientific">Puccinia triticina</name>
    <dbReference type="NCBI Taxonomy" id="208348"/>
    <lineage>
        <taxon>Eukaryota</taxon>
        <taxon>Fungi</taxon>
        <taxon>Dikarya</taxon>
        <taxon>Basidiomycota</taxon>
        <taxon>Pucciniomycotina</taxon>
        <taxon>Pucciniomycetes</taxon>
        <taxon>Pucciniales</taxon>
        <taxon>Pucciniaceae</taxon>
        <taxon>Puccinia</taxon>
    </lineage>
</organism>
<keyword evidence="3" id="KW-1185">Reference proteome</keyword>
<accession>A0ABY7C8G2</accession>
<dbReference type="RefSeq" id="XP_053016738.1">
    <property type="nucleotide sequence ID" value="XM_053165559.1"/>
</dbReference>
<evidence type="ECO:0000313" key="2">
    <source>
        <dbReference type="EMBL" id="WAQ81183.1"/>
    </source>
</evidence>
<dbReference type="EMBL" id="CP110421">
    <property type="protein sequence ID" value="WAQ81183.1"/>
    <property type="molecule type" value="Genomic_DNA"/>
</dbReference>
<protein>
    <submittedName>
        <fullName evidence="2">Uncharacterized protein</fullName>
    </submittedName>
</protein>
<proteinExistence type="predicted"/>
<dbReference type="PANTHER" id="PTHR33069">
    <property type="entry name" value="CHROMOSOME 7, WHOLE GENOME SHOTGUN SEQUENCE-RELATED"/>
    <property type="match status" value="1"/>
</dbReference>
<dbReference type="GeneID" id="77806454"/>
<name>A0ABY7C8G2_9BASI</name>
<evidence type="ECO:0000256" key="1">
    <source>
        <dbReference type="SAM" id="MobiDB-lite"/>
    </source>
</evidence>
<dbReference type="PANTHER" id="PTHR33069:SF3">
    <property type="entry name" value="DYNEIN HEAVY CHAIN TAIL DOMAIN-CONTAINING PROTEIN"/>
    <property type="match status" value="1"/>
</dbReference>
<gene>
    <name evidence="2" type="ORF">PtA15_1A522</name>
</gene>
<evidence type="ECO:0000313" key="3">
    <source>
        <dbReference type="Proteomes" id="UP001164743"/>
    </source>
</evidence>
<feature type="region of interest" description="Disordered" evidence="1">
    <location>
        <begin position="1"/>
        <end position="64"/>
    </location>
</feature>
<dbReference type="Proteomes" id="UP001164743">
    <property type="component" value="Chromosome 1A"/>
</dbReference>
<reference evidence="2" key="1">
    <citation type="submission" date="2022-10" db="EMBL/GenBank/DDBJ databases">
        <title>Puccinia triticina Genome sequencing and assembly.</title>
        <authorList>
            <person name="Li C."/>
        </authorList>
    </citation>
    <scope>NUCLEOTIDE SEQUENCE</scope>
    <source>
        <strain evidence="2">Pt15</strain>
    </source>
</reference>
<sequence length="427" mass="48770">MAESETEPTSTGPDAPNGPEARSSRNKQHWPQGELAVGGFSRLERKFGSHANADEDPFPRPTQETFSNEQLNVKKDLLSKLRSNLLPQLRHHTTTLSRSLDPDRLQQDPGLHLKIILELQSDIDQTLNQVAFTIYAVCPDPESSLTTRINDRHLKEFKFFRTDGLHCRIADEFCPELCSIFSEGKDLIQQMELSTTKYPHATHIASSTESIKYHTWCALFEIDSAIEWLEGSEFDLVRRDWPMEVRGINQYLEFLGEIINRTAHLNEANTMSTPEPLSNQAIQLYKSLLPSMKLSRMFFNKVVNRAMSRKRLPLFTEMRSDQLRSIGELAELVCSDLHDIMDALKTADSFGPAVTHFKCNQITKRLEGRFESALFLILLYFAPLIPDPEGFPVQNDFKAWFATWYTQFTVAIQHFSNAVDSFNPNVA</sequence>